<evidence type="ECO:0000259" key="2">
    <source>
        <dbReference type="Pfam" id="PF18417"/>
    </source>
</evidence>
<dbReference type="Pfam" id="PF17990">
    <property type="entry name" value="LodA_N"/>
    <property type="match status" value="1"/>
</dbReference>
<organism evidence="3 4">
    <name type="scientific">Aquibaculum arenosum</name>
    <dbReference type="NCBI Taxonomy" id="3032591"/>
    <lineage>
        <taxon>Bacteria</taxon>
        <taxon>Pseudomonadati</taxon>
        <taxon>Pseudomonadota</taxon>
        <taxon>Alphaproteobacteria</taxon>
        <taxon>Rhodospirillales</taxon>
        <taxon>Rhodovibrionaceae</taxon>
        <taxon>Aquibaculum</taxon>
    </lineage>
</organism>
<name>A0ABT5YP79_9PROT</name>
<dbReference type="RefSeq" id="WP_275823181.1">
    <property type="nucleotide sequence ID" value="NZ_JARHUD010000006.1"/>
</dbReference>
<dbReference type="Proteomes" id="UP001215503">
    <property type="component" value="Unassembled WGS sequence"/>
</dbReference>
<accession>A0ABT5YP79</accession>
<evidence type="ECO:0000313" key="3">
    <source>
        <dbReference type="EMBL" id="MDF2096596.1"/>
    </source>
</evidence>
<dbReference type="InterPro" id="IPR006311">
    <property type="entry name" value="TAT_signal"/>
</dbReference>
<dbReference type="EMBL" id="JARHUD010000006">
    <property type="protein sequence ID" value="MDF2096596.1"/>
    <property type="molecule type" value="Genomic_DNA"/>
</dbReference>
<gene>
    <name evidence="3" type="primary">goxA</name>
    <name evidence="3" type="ORF">P2G67_11465</name>
</gene>
<reference evidence="3 4" key="1">
    <citation type="submission" date="2023-03" db="EMBL/GenBank/DDBJ databases">
        <title>Fodinicurvata sp. CAU 1616 isolated from sea sendiment.</title>
        <authorList>
            <person name="Kim W."/>
        </authorList>
    </citation>
    <scope>NUCLEOTIDE SEQUENCE [LARGE SCALE GENOMIC DNA]</scope>
    <source>
        <strain evidence="3 4">CAU 1616</strain>
    </source>
</reference>
<dbReference type="InterPro" id="IPR041168">
    <property type="entry name" value="LodA_N"/>
</dbReference>
<dbReference type="CDD" id="cd14731">
    <property type="entry name" value="LodA_like_1"/>
    <property type="match status" value="1"/>
</dbReference>
<protein>
    <submittedName>
        <fullName evidence="3">CTQ-dependent glycine oxidase GoxA</fullName>
    </submittedName>
</protein>
<evidence type="ECO:0000313" key="4">
    <source>
        <dbReference type="Proteomes" id="UP001215503"/>
    </source>
</evidence>
<sequence>MAEAADETRGRSSGTNKSGIRRRDFLAGVGAAALGSALPFFPRAAIAAGSGESAPAGAEIARIGIYPPIGICRVGGSDQWFLAPEVPGLPPQPEGGFKDGDQAIKKQAQRFRLYAFDAENRVIGEITAEEAEIEWEVHVANTKAAWYGFTNPLDNGALAPGIPGRKRNDYIVPNTERERMLVIDGGATRIAGAGTNPRGDDPAYAMSDRFFDLEEVGLGHLRTDDNGRLLVVPPDGRSDSPNGSPITNFADNDGWHDDWCDGPVSARVRLPDGRSLEAEHAWVACAGPNFAPEIPPITTLYDTIEDLNLREGWREAPALPLSFREHIYPIFHRLALMEWVSAAAHLRQGWLDIGDFSDPDYLARLAVPEEDNAAFRRSVFEKFRNPRAQGEDAFREEQHKLPYMLGDGINYSGSPLFWFQFPERQYGFLEAWAAGDFVDDLHEPEAEAIVTLEDIPIARQPEALTRAALEPCSGGAFHPGVELTYYLRHREMYAIAHGQSREPFRIARGKRESLIQDIGRLLTPEAAFAGGNGAPPPIGPQMPGDLTRWMGLPWQCDVFSCQQVALQSDFPTAVWWPALIPVDVLQEEFYEQIMRDDLDAEQRQRFFQHRVAWTRGVAGIGYHAEASYTDGIVSMIQLWERMGFVVKRPGPQDAQRPTGLPSELFVETGRGSMERRTDWTASDGQTL</sequence>
<dbReference type="InterPro" id="IPR041173">
    <property type="entry name" value="LodA_C"/>
</dbReference>
<feature type="domain" description="L-Lysine epsilon oxidase N-terminal" evidence="1">
    <location>
        <begin position="66"/>
        <end position="285"/>
    </location>
</feature>
<evidence type="ECO:0000259" key="1">
    <source>
        <dbReference type="Pfam" id="PF17990"/>
    </source>
</evidence>
<comment type="caution">
    <text evidence="3">The sequence shown here is derived from an EMBL/GenBank/DDBJ whole genome shotgun (WGS) entry which is preliminary data.</text>
</comment>
<dbReference type="Pfam" id="PF18417">
    <property type="entry name" value="LodA_C"/>
    <property type="match status" value="1"/>
</dbReference>
<dbReference type="InterPro" id="IPR033798">
    <property type="entry name" value="LodA-like"/>
</dbReference>
<dbReference type="NCBIfam" id="NF038173">
    <property type="entry name" value="Gly_ox_CTQ_GoxA"/>
    <property type="match status" value="1"/>
</dbReference>
<dbReference type="PROSITE" id="PS51318">
    <property type="entry name" value="TAT"/>
    <property type="match status" value="1"/>
</dbReference>
<keyword evidence="4" id="KW-1185">Reference proteome</keyword>
<feature type="domain" description="L-lysine epsilon oxidase C-terminal" evidence="2">
    <location>
        <begin position="420"/>
        <end position="566"/>
    </location>
</feature>
<proteinExistence type="predicted"/>